<dbReference type="InterPro" id="IPR036864">
    <property type="entry name" value="Zn2-C6_fun-type_DNA-bd_sf"/>
</dbReference>
<comment type="caution">
    <text evidence="5">The sequence shown here is derived from an EMBL/GenBank/DDBJ whole genome shotgun (WGS) entry which is preliminary data.</text>
</comment>
<keyword evidence="2" id="KW-0539">Nucleus</keyword>
<dbReference type="AlphaFoldDB" id="A0AAD7GLK6"/>
<reference evidence="5" key="1">
    <citation type="submission" date="2023-03" db="EMBL/GenBank/DDBJ databases">
        <title>Massive genome expansion in bonnet fungi (Mycena s.s.) driven by repeated elements and novel gene families across ecological guilds.</title>
        <authorList>
            <consortium name="Lawrence Berkeley National Laboratory"/>
            <person name="Harder C.B."/>
            <person name="Miyauchi S."/>
            <person name="Viragh M."/>
            <person name="Kuo A."/>
            <person name="Thoen E."/>
            <person name="Andreopoulos B."/>
            <person name="Lu D."/>
            <person name="Skrede I."/>
            <person name="Drula E."/>
            <person name="Henrissat B."/>
            <person name="Morin E."/>
            <person name="Kohler A."/>
            <person name="Barry K."/>
            <person name="LaButti K."/>
            <person name="Morin E."/>
            <person name="Salamov A."/>
            <person name="Lipzen A."/>
            <person name="Mereny Z."/>
            <person name="Hegedus B."/>
            <person name="Baldrian P."/>
            <person name="Stursova M."/>
            <person name="Weitz H."/>
            <person name="Taylor A."/>
            <person name="Grigoriev I.V."/>
            <person name="Nagy L.G."/>
            <person name="Martin F."/>
            <person name="Kauserud H."/>
        </authorList>
    </citation>
    <scope>NUCLEOTIDE SEQUENCE</scope>
    <source>
        <strain evidence="5">CBHHK067</strain>
    </source>
</reference>
<organism evidence="5 6">
    <name type="scientific">Mycena rosella</name>
    <name type="common">Pink bonnet</name>
    <name type="synonym">Agaricus rosellus</name>
    <dbReference type="NCBI Taxonomy" id="1033263"/>
    <lineage>
        <taxon>Eukaryota</taxon>
        <taxon>Fungi</taxon>
        <taxon>Dikarya</taxon>
        <taxon>Basidiomycota</taxon>
        <taxon>Agaricomycotina</taxon>
        <taxon>Agaricomycetes</taxon>
        <taxon>Agaricomycetidae</taxon>
        <taxon>Agaricales</taxon>
        <taxon>Marasmiineae</taxon>
        <taxon>Mycenaceae</taxon>
        <taxon>Mycena</taxon>
    </lineage>
</organism>
<sequence length="798" mass="88738">MEPPPSTGLLYLPITDPDDSGIPGSKRRRLQGACDTCRQRKVRCDSAKMPGNVCSNCIASNSQCTHQYHAKDGSNKRTLGPASRNPSPSSGSPLAQPFQDSDGYNDKTAPEHVETIILQSTAYIVARDLRNVLLDVARYARSLEKELEKYKAHLAVSPGPSVVLETTPSPPNTNSSNEVDDAVDSEPDGIFSDHFKSLRIAPARNLYFGRSSGLYLIQTAQKMKQEHDGPNVQQPHPTRRQEFWYSPWEINPSPPVPAFSFPPRDLLDSLVSVYFKKINILLGILHEPTFKRFVTAGLHLVHQSFGAVVLAVCALASRYSEDPRVVLEGTNSKLSSGWEWFRQVQHLHTELLLDPTLYDLQVISLSILYLQGTCSADSCWTLVAIGIRRLQELGVHMRRPFDRVTLTVEEELFKRVFWMFVCSDALASAFLGRPRVTRDDDYDMEYPIECDDEYWEHPDPQKRFQQPEGKPSVHAYLVSYMKLMEILGMAQKTIYSVKRVQRGAGWSQTVVADLDSALNRWLDSLPNHLRWDPHREDETFATQSACLFTAYYHVQIQVHRSFVSSLPSEPTLSSTFPSLAICANSARSCSHIMESHVAKHGVVAHPQALSALMDSAIVLLLNVWGARRTGMAADPRRAANDVQKCISVLQIYERRWEVAGRSCDALFTIGNQLINASASQVPAPTTSKRGRNTVPSLTSLDASAPPELEPRTIAGSHRVSGATQRAQSHPHSHAIADLYALPMSTEELGVLPVYESFDWRIPFENTGLGDVSFGFGYAQGPGGDLYAQHSGWAGDTEE</sequence>
<feature type="region of interest" description="Disordered" evidence="3">
    <location>
        <begin position="1"/>
        <end position="28"/>
    </location>
</feature>
<dbReference type="PROSITE" id="PS00463">
    <property type="entry name" value="ZN2_CY6_FUNGAL_1"/>
    <property type="match status" value="1"/>
</dbReference>
<keyword evidence="1" id="KW-0479">Metal-binding</keyword>
<accession>A0AAD7GLK6</accession>
<protein>
    <submittedName>
        <fullName evidence="5">Fungal-specific transcription factor domain-containing protein</fullName>
    </submittedName>
</protein>
<dbReference type="GO" id="GO:0000981">
    <property type="term" value="F:DNA-binding transcription factor activity, RNA polymerase II-specific"/>
    <property type="evidence" value="ECO:0007669"/>
    <property type="project" value="InterPro"/>
</dbReference>
<dbReference type="InterPro" id="IPR007219">
    <property type="entry name" value="XnlR_reg_dom"/>
</dbReference>
<evidence type="ECO:0000313" key="5">
    <source>
        <dbReference type="EMBL" id="KAJ7700411.1"/>
    </source>
</evidence>
<evidence type="ECO:0000256" key="1">
    <source>
        <dbReference type="ARBA" id="ARBA00022723"/>
    </source>
</evidence>
<dbReference type="SUPFAM" id="SSF57701">
    <property type="entry name" value="Zn2/Cys6 DNA-binding domain"/>
    <property type="match status" value="1"/>
</dbReference>
<dbReference type="SMART" id="SM00906">
    <property type="entry name" value="Fungal_trans"/>
    <property type="match status" value="1"/>
</dbReference>
<gene>
    <name evidence="5" type="ORF">B0H17DRAFT_1195812</name>
</gene>
<feature type="region of interest" description="Disordered" evidence="3">
    <location>
        <begin position="161"/>
        <end position="185"/>
    </location>
</feature>
<feature type="domain" description="Zn(2)-C6 fungal-type" evidence="4">
    <location>
        <begin position="33"/>
        <end position="66"/>
    </location>
</feature>
<evidence type="ECO:0000256" key="3">
    <source>
        <dbReference type="SAM" id="MobiDB-lite"/>
    </source>
</evidence>
<evidence type="ECO:0000259" key="4">
    <source>
        <dbReference type="PROSITE" id="PS50048"/>
    </source>
</evidence>
<feature type="compositionally biased region" description="Polar residues" evidence="3">
    <location>
        <begin position="84"/>
        <end position="93"/>
    </location>
</feature>
<dbReference type="PROSITE" id="PS50048">
    <property type="entry name" value="ZN2_CY6_FUNGAL_2"/>
    <property type="match status" value="1"/>
</dbReference>
<dbReference type="Pfam" id="PF04082">
    <property type="entry name" value="Fungal_trans"/>
    <property type="match status" value="1"/>
</dbReference>
<keyword evidence="6" id="KW-1185">Reference proteome</keyword>
<dbReference type="Proteomes" id="UP001221757">
    <property type="component" value="Unassembled WGS sequence"/>
</dbReference>
<proteinExistence type="predicted"/>
<dbReference type="Gene3D" id="4.10.240.10">
    <property type="entry name" value="Zn(2)-C6 fungal-type DNA-binding domain"/>
    <property type="match status" value="1"/>
</dbReference>
<evidence type="ECO:0000256" key="2">
    <source>
        <dbReference type="ARBA" id="ARBA00023242"/>
    </source>
</evidence>
<name>A0AAD7GLK6_MYCRO</name>
<dbReference type="CDD" id="cd12148">
    <property type="entry name" value="fungal_TF_MHR"/>
    <property type="match status" value="1"/>
</dbReference>
<feature type="region of interest" description="Disordered" evidence="3">
    <location>
        <begin position="679"/>
        <end position="710"/>
    </location>
</feature>
<dbReference type="InterPro" id="IPR050987">
    <property type="entry name" value="AtrR-like"/>
</dbReference>
<dbReference type="CDD" id="cd00067">
    <property type="entry name" value="GAL4"/>
    <property type="match status" value="1"/>
</dbReference>
<feature type="compositionally biased region" description="Polar residues" evidence="3">
    <location>
        <begin position="679"/>
        <end position="701"/>
    </location>
</feature>
<dbReference type="SMART" id="SM00066">
    <property type="entry name" value="GAL4"/>
    <property type="match status" value="1"/>
</dbReference>
<dbReference type="InterPro" id="IPR001138">
    <property type="entry name" value="Zn2Cys6_DnaBD"/>
</dbReference>
<dbReference type="PANTHER" id="PTHR46910:SF38">
    <property type="entry name" value="ZN(2)-C6 FUNGAL-TYPE DOMAIN-CONTAINING PROTEIN"/>
    <property type="match status" value="1"/>
</dbReference>
<dbReference type="Pfam" id="PF00172">
    <property type="entry name" value="Zn_clus"/>
    <property type="match status" value="1"/>
</dbReference>
<dbReference type="PANTHER" id="PTHR46910">
    <property type="entry name" value="TRANSCRIPTION FACTOR PDR1"/>
    <property type="match status" value="1"/>
</dbReference>
<dbReference type="GO" id="GO:0008270">
    <property type="term" value="F:zinc ion binding"/>
    <property type="evidence" value="ECO:0007669"/>
    <property type="project" value="InterPro"/>
</dbReference>
<evidence type="ECO:0000313" key="6">
    <source>
        <dbReference type="Proteomes" id="UP001221757"/>
    </source>
</evidence>
<dbReference type="GO" id="GO:0006351">
    <property type="term" value="P:DNA-templated transcription"/>
    <property type="evidence" value="ECO:0007669"/>
    <property type="project" value="InterPro"/>
</dbReference>
<dbReference type="GO" id="GO:0003677">
    <property type="term" value="F:DNA binding"/>
    <property type="evidence" value="ECO:0007669"/>
    <property type="project" value="InterPro"/>
</dbReference>
<dbReference type="EMBL" id="JARKIE010000020">
    <property type="protein sequence ID" value="KAJ7700411.1"/>
    <property type="molecule type" value="Genomic_DNA"/>
</dbReference>
<feature type="region of interest" description="Disordered" evidence="3">
    <location>
        <begin position="69"/>
        <end position="107"/>
    </location>
</feature>